<dbReference type="EMBL" id="PFBA01000034">
    <property type="protein sequence ID" value="PIT92128.1"/>
    <property type="molecule type" value="Genomic_DNA"/>
</dbReference>
<protein>
    <submittedName>
        <fullName evidence="2">TIGR02391 family protein</fullName>
    </submittedName>
</protein>
<dbReference type="Pfam" id="PF13589">
    <property type="entry name" value="HATPase_c_3"/>
    <property type="match status" value="1"/>
</dbReference>
<proteinExistence type="predicted"/>
<accession>A0A2M6WH59</accession>
<dbReference type="Pfam" id="PF09509">
    <property type="entry name" value="Hypoth_Ymh"/>
    <property type="match status" value="1"/>
</dbReference>
<dbReference type="NCBIfam" id="TIGR02391">
    <property type="entry name" value="hypoth_ymh"/>
    <property type="match status" value="1"/>
</dbReference>
<dbReference type="Proteomes" id="UP000228635">
    <property type="component" value="Unassembled WGS sequence"/>
</dbReference>
<reference evidence="3" key="1">
    <citation type="submission" date="2017-09" db="EMBL/GenBank/DDBJ databases">
        <title>Depth-based differentiation of microbial function through sediment-hosted aquifers and enrichment of novel symbionts in the deep terrestrial subsurface.</title>
        <authorList>
            <person name="Probst A.J."/>
            <person name="Ladd B."/>
            <person name="Jarett J.K."/>
            <person name="Geller-Mcgrath D.E."/>
            <person name="Sieber C.M.K."/>
            <person name="Emerson J.B."/>
            <person name="Anantharaman K."/>
            <person name="Thomas B.C."/>
            <person name="Malmstrom R."/>
            <person name="Stieglmeier M."/>
            <person name="Klingl A."/>
            <person name="Woyke T."/>
            <person name="Ryan C.M."/>
            <person name="Banfield J.F."/>
        </authorList>
    </citation>
    <scope>NUCLEOTIDE SEQUENCE [LARGE SCALE GENOMIC DNA]</scope>
</reference>
<feature type="domain" description="Conserved hypothetical protein CHP02391" evidence="1">
    <location>
        <begin position="411"/>
        <end position="542"/>
    </location>
</feature>
<dbReference type="Gene3D" id="3.30.565.10">
    <property type="entry name" value="Histidine kinase-like ATPase, C-terminal domain"/>
    <property type="match status" value="1"/>
</dbReference>
<evidence type="ECO:0000313" key="2">
    <source>
        <dbReference type="EMBL" id="PIT92128.1"/>
    </source>
</evidence>
<dbReference type="SUPFAM" id="SSF55874">
    <property type="entry name" value="ATPase domain of HSP90 chaperone/DNA topoisomerase II/histidine kinase"/>
    <property type="match status" value="1"/>
</dbReference>
<name>A0A2M6WH59_9BACT</name>
<sequence length="551" mass="62715">MPRQELKMTFDPNTIEHLGVRMYSTLPPVLAELIANSYDADAENIKLNLKDDAADKEITIEDDGLGMSFDDINNKFLRIGRNRRDDGDDPASAKGRKAIGKKGLGKLSFFGISHEIEIATKKDGKLNVFIMRWEDIKGADKEYTPVIVKKDETCGAAEHGTTITLRKLQRDSNFLPEDIATSLSKIFIIDASFKITLQHNSGAPIEVTNERKYADLDKEIEWDVPTDIGMESDYARKAQVIGHLIATEKPISPKTNMRGVVLFSRNKLVNQAEYFSDSESSHFFSYLTGWLEVDFIDDLPEDVIETNRQSLIWDHPEMAELRTYLQSVIRWLERDWRNKRAAKRESKLSETTGVNIPEWFSKLPTEIRDQVKPLIQTLERDSELPVEAMGSAVKKIHGLIPEYAFYHWRYMHPEVQKASKQYYEDENYYTAFLETAKVYINAVKSKSGSTITDAAPMMENVFQLATPVLSVTENFKRTDGTDFDPDTIKNIKNAHREFSHGIVVGGRNVVAHEVVSDLKDSGLFTEKDCLDALSLLSHLFYRLDRSTKITP</sequence>
<dbReference type="InterPro" id="IPR020575">
    <property type="entry name" value="Hsp90_N"/>
</dbReference>
<comment type="caution">
    <text evidence="2">The sequence shown here is derived from an EMBL/GenBank/DDBJ whole genome shotgun (WGS) entry which is preliminary data.</text>
</comment>
<gene>
    <name evidence="2" type="ORF">COU08_04075</name>
</gene>
<evidence type="ECO:0000259" key="1">
    <source>
        <dbReference type="Pfam" id="PF09509"/>
    </source>
</evidence>
<evidence type="ECO:0000313" key="3">
    <source>
        <dbReference type="Proteomes" id="UP000228635"/>
    </source>
</evidence>
<organism evidence="2 3">
    <name type="scientific">Candidatus Harrisonbacteria bacterium CG10_big_fil_rev_8_21_14_0_10_42_17</name>
    <dbReference type="NCBI Taxonomy" id="1974584"/>
    <lineage>
        <taxon>Bacteria</taxon>
        <taxon>Candidatus Harrisoniibacteriota</taxon>
    </lineage>
</organism>
<dbReference type="PRINTS" id="PR00775">
    <property type="entry name" value="HEATSHOCK90"/>
</dbReference>
<dbReference type="InterPro" id="IPR036890">
    <property type="entry name" value="HATPase_C_sf"/>
</dbReference>
<dbReference type="AlphaFoldDB" id="A0A2M6WH59"/>
<dbReference type="InterPro" id="IPR012654">
    <property type="entry name" value="CHP02391"/>
</dbReference>